<organism evidence="3">
    <name type="scientific">Tanacetum cinerariifolium</name>
    <name type="common">Dalmatian daisy</name>
    <name type="synonym">Chrysanthemum cinerariifolium</name>
    <dbReference type="NCBI Taxonomy" id="118510"/>
    <lineage>
        <taxon>Eukaryota</taxon>
        <taxon>Viridiplantae</taxon>
        <taxon>Streptophyta</taxon>
        <taxon>Embryophyta</taxon>
        <taxon>Tracheophyta</taxon>
        <taxon>Spermatophyta</taxon>
        <taxon>Magnoliopsida</taxon>
        <taxon>eudicotyledons</taxon>
        <taxon>Gunneridae</taxon>
        <taxon>Pentapetalae</taxon>
        <taxon>asterids</taxon>
        <taxon>campanulids</taxon>
        <taxon>Asterales</taxon>
        <taxon>Asteraceae</taxon>
        <taxon>Asteroideae</taxon>
        <taxon>Anthemideae</taxon>
        <taxon>Anthemidinae</taxon>
        <taxon>Tanacetum</taxon>
    </lineage>
</organism>
<name>A0A699T5E0_TANCI</name>
<sequence length="139" mass="15234">MQMIGGNGRNQFRQYAGQNAGNLNGYNELQNVGNQVAPNPRVQNVGNQNGLIGVQGNGIQNQIGNGNFVAVRAEGNAARQNRNQIRCYNCRGFGHYARNCTARPRIRVVAYLQTQLLIAQKEEAGIQLQAEEYDLMAAA</sequence>
<gene>
    <name evidence="3" type="ORF">Tci_877644</name>
</gene>
<dbReference type="InterPro" id="IPR001878">
    <property type="entry name" value="Znf_CCHC"/>
</dbReference>
<keyword evidence="1" id="KW-0863">Zinc-finger</keyword>
<dbReference type="InterPro" id="IPR036875">
    <property type="entry name" value="Znf_CCHC_sf"/>
</dbReference>
<comment type="caution">
    <text evidence="3">The sequence shown here is derived from an EMBL/GenBank/DDBJ whole genome shotgun (WGS) entry which is preliminary data.</text>
</comment>
<dbReference type="SUPFAM" id="SSF57756">
    <property type="entry name" value="Retrovirus zinc finger-like domains"/>
    <property type="match status" value="1"/>
</dbReference>
<dbReference type="EMBL" id="BKCJ011219917">
    <property type="protein sequence ID" value="GFD05675.1"/>
    <property type="molecule type" value="Genomic_DNA"/>
</dbReference>
<dbReference type="Gene3D" id="4.10.60.10">
    <property type="entry name" value="Zinc finger, CCHC-type"/>
    <property type="match status" value="1"/>
</dbReference>
<accession>A0A699T5E0</accession>
<evidence type="ECO:0000313" key="3">
    <source>
        <dbReference type="EMBL" id="GFD05675.1"/>
    </source>
</evidence>
<protein>
    <recommendedName>
        <fullName evidence="2">CCHC-type domain-containing protein</fullName>
    </recommendedName>
</protein>
<feature type="domain" description="CCHC-type" evidence="2">
    <location>
        <begin position="86"/>
        <end position="100"/>
    </location>
</feature>
<evidence type="ECO:0000259" key="2">
    <source>
        <dbReference type="PROSITE" id="PS50158"/>
    </source>
</evidence>
<keyword evidence="1" id="KW-0479">Metal-binding</keyword>
<keyword evidence="1" id="KW-0862">Zinc</keyword>
<dbReference type="GO" id="GO:0003676">
    <property type="term" value="F:nucleic acid binding"/>
    <property type="evidence" value="ECO:0007669"/>
    <property type="project" value="InterPro"/>
</dbReference>
<dbReference type="SMART" id="SM00343">
    <property type="entry name" value="ZnF_C2HC"/>
    <property type="match status" value="1"/>
</dbReference>
<dbReference type="GO" id="GO:0008270">
    <property type="term" value="F:zinc ion binding"/>
    <property type="evidence" value="ECO:0007669"/>
    <property type="project" value="UniProtKB-KW"/>
</dbReference>
<evidence type="ECO:0000256" key="1">
    <source>
        <dbReference type="PROSITE-ProRule" id="PRU00047"/>
    </source>
</evidence>
<dbReference type="AlphaFoldDB" id="A0A699T5E0"/>
<reference evidence="3" key="1">
    <citation type="journal article" date="2019" name="Sci. Rep.">
        <title>Draft genome of Tanacetum cinerariifolium, the natural source of mosquito coil.</title>
        <authorList>
            <person name="Yamashiro T."/>
            <person name="Shiraishi A."/>
            <person name="Satake H."/>
            <person name="Nakayama K."/>
        </authorList>
    </citation>
    <scope>NUCLEOTIDE SEQUENCE</scope>
</reference>
<dbReference type="Pfam" id="PF00098">
    <property type="entry name" value="zf-CCHC"/>
    <property type="match status" value="1"/>
</dbReference>
<dbReference type="PROSITE" id="PS50158">
    <property type="entry name" value="ZF_CCHC"/>
    <property type="match status" value="1"/>
</dbReference>
<proteinExistence type="predicted"/>
<feature type="non-terminal residue" evidence="3">
    <location>
        <position position="139"/>
    </location>
</feature>